<keyword evidence="2" id="KW-0472">Membrane</keyword>
<reference evidence="3 4" key="1">
    <citation type="submission" date="2020-04" db="EMBL/GenBank/DDBJ databases">
        <title>Description of novel Gluconacetobacter.</title>
        <authorList>
            <person name="Sombolestani A."/>
        </authorList>
    </citation>
    <scope>NUCLEOTIDE SEQUENCE [LARGE SCALE GENOMIC DNA]</scope>
    <source>
        <strain evidence="3 4">LMG 27724</strain>
    </source>
</reference>
<keyword evidence="2" id="KW-0812">Transmembrane</keyword>
<evidence type="ECO:0000256" key="1">
    <source>
        <dbReference type="SAM" id="Coils"/>
    </source>
</evidence>
<dbReference type="SUPFAM" id="SSF58113">
    <property type="entry name" value="Apolipoprotein A-I"/>
    <property type="match status" value="1"/>
</dbReference>
<keyword evidence="2" id="KW-1133">Transmembrane helix</keyword>
<feature type="coiled-coil region" evidence="1">
    <location>
        <begin position="1"/>
        <end position="28"/>
    </location>
</feature>
<keyword evidence="4" id="KW-1185">Reference proteome</keyword>
<proteinExistence type="predicted"/>
<dbReference type="AlphaFoldDB" id="A0A7W4IY41"/>
<accession>A0A7W4IY41</accession>
<feature type="transmembrane region" description="Helical" evidence="2">
    <location>
        <begin position="118"/>
        <end position="135"/>
    </location>
</feature>
<evidence type="ECO:0000256" key="2">
    <source>
        <dbReference type="SAM" id="Phobius"/>
    </source>
</evidence>
<comment type="caution">
    <text evidence="3">The sequence shown here is derived from an EMBL/GenBank/DDBJ whole genome shotgun (WGS) entry which is preliminary data.</text>
</comment>
<keyword evidence="1" id="KW-0175">Coiled coil</keyword>
<gene>
    <name evidence="3" type="ORF">HLH35_02470</name>
</gene>
<protein>
    <submittedName>
        <fullName evidence="3">Uncharacterized protein</fullName>
    </submittedName>
</protein>
<dbReference type="Proteomes" id="UP000577891">
    <property type="component" value="Unassembled WGS sequence"/>
</dbReference>
<evidence type="ECO:0000313" key="4">
    <source>
        <dbReference type="Proteomes" id="UP000577891"/>
    </source>
</evidence>
<evidence type="ECO:0000313" key="3">
    <source>
        <dbReference type="EMBL" id="MBB2170993.1"/>
    </source>
</evidence>
<name>A0A7W4IY41_9PROT</name>
<sequence length="142" mass="15258">MANISDQVEKLRADLHTLGEDLREADQALRTEFKSWGLRSGATALRQTAKQLQELGDTAVGQVNELNTKVLEKVGNSKERAEQAATLLGQVADRTQGALAKLESGQVPARSTGNLSPLIRTAAAIAVVATVVMIVKKLRRKS</sequence>
<dbReference type="EMBL" id="JABEQE010000002">
    <property type="protein sequence ID" value="MBB2170993.1"/>
    <property type="molecule type" value="Genomic_DNA"/>
</dbReference>
<organism evidence="3 4">
    <name type="scientific">Gluconacetobacter asukensis</name>
    <dbReference type="NCBI Taxonomy" id="1017181"/>
    <lineage>
        <taxon>Bacteria</taxon>
        <taxon>Pseudomonadati</taxon>
        <taxon>Pseudomonadota</taxon>
        <taxon>Alphaproteobacteria</taxon>
        <taxon>Acetobacterales</taxon>
        <taxon>Acetobacteraceae</taxon>
        <taxon>Gluconacetobacter</taxon>
    </lineage>
</organism>
<dbReference type="RefSeq" id="WP_182977645.1">
    <property type="nucleotide sequence ID" value="NZ_BAABGB010000001.1"/>
</dbReference>